<proteinExistence type="predicted"/>
<reference evidence="1 2" key="1">
    <citation type="submission" date="2020-04" db="EMBL/GenBank/DDBJ databases">
        <title>Usitatibacter rugosus gen. nov., sp. nov. and Usitatibacter palustris sp. nov., novel members of Usitatibacteraceae fam. nov. within the order Nitrosomonadales isolated from soil.</title>
        <authorList>
            <person name="Huber K.J."/>
            <person name="Neumann-Schaal M."/>
            <person name="Geppert A."/>
            <person name="Luckner M."/>
            <person name="Wanner G."/>
            <person name="Overmann J."/>
        </authorList>
    </citation>
    <scope>NUCLEOTIDE SEQUENCE [LARGE SCALE GENOMIC DNA]</scope>
    <source>
        <strain evidence="1 2">Swamp67</strain>
    </source>
</reference>
<gene>
    <name evidence="1" type="ORF">DSM104440_02019</name>
</gene>
<dbReference type="InterPro" id="IPR050238">
    <property type="entry name" value="DNA_Rep/Repair_Clamp_Loader"/>
</dbReference>
<dbReference type="SUPFAM" id="SSF52540">
    <property type="entry name" value="P-loop containing nucleoside triphosphate hydrolases"/>
    <property type="match status" value="1"/>
</dbReference>
<dbReference type="FunCoup" id="A0A6M4H742">
    <property type="interactions" value="174"/>
</dbReference>
<dbReference type="EMBL" id="CP053073">
    <property type="protein sequence ID" value="QJR15202.1"/>
    <property type="molecule type" value="Genomic_DNA"/>
</dbReference>
<dbReference type="Pfam" id="PF13177">
    <property type="entry name" value="DNA_pol3_delta2"/>
    <property type="match status" value="1"/>
</dbReference>
<sequence>MTPLPWHRESLQRLLADRARIPHALLVHGRKGIGKAEFARAAAAAVLCETPREGMACMTCSSCHWLSQGNHPDYREVVPEVMLEDEPESAEKEDAKDAKKSLVIKVDQIRANADFISLSTHRAGFRVLLIHPAETMQPSAANALLKTLEEPPPSTLIILVSDQPARVLATIRSRCRAYALAPPPRAEALAWLKAQDVSDPEVALACAAGAPLLARDLAQPEEVELRRRVIGELARPSGADALGFSERIDRPALDRTVFWMQTWVHDLVCLRATGELRHHVDFLPAAKAKAKSASIEALFDLDRELQSARRLAAHPLNPRLMAEHLLMSYNRATSGNRP</sequence>
<dbReference type="NCBIfam" id="TIGR00678">
    <property type="entry name" value="holB"/>
    <property type="match status" value="1"/>
</dbReference>
<organism evidence="1 2">
    <name type="scientific">Usitatibacter palustris</name>
    <dbReference type="NCBI Taxonomy" id="2732487"/>
    <lineage>
        <taxon>Bacteria</taxon>
        <taxon>Pseudomonadati</taxon>
        <taxon>Pseudomonadota</taxon>
        <taxon>Betaproteobacteria</taxon>
        <taxon>Nitrosomonadales</taxon>
        <taxon>Usitatibacteraceae</taxon>
        <taxon>Usitatibacter</taxon>
    </lineage>
</organism>
<dbReference type="GO" id="GO:0008408">
    <property type="term" value="F:3'-5' exonuclease activity"/>
    <property type="evidence" value="ECO:0007669"/>
    <property type="project" value="InterPro"/>
</dbReference>
<evidence type="ECO:0000313" key="1">
    <source>
        <dbReference type="EMBL" id="QJR15202.1"/>
    </source>
</evidence>
<dbReference type="AlphaFoldDB" id="A0A6M4H742"/>
<keyword evidence="2" id="KW-1185">Reference proteome</keyword>
<dbReference type="Proteomes" id="UP000503096">
    <property type="component" value="Chromosome"/>
</dbReference>
<dbReference type="InterPro" id="IPR004622">
    <property type="entry name" value="DNA_pol_HolB"/>
</dbReference>
<evidence type="ECO:0000313" key="2">
    <source>
        <dbReference type="Proteomes" id="UP000503096"/>
    </source>
</evidence>
<dbReference type="InterPro" id="IPR027417">
    <property type="entry name" value="P-loop_NTPase"/>
</dbReference>
<dbReference type="PANTHER" id="PTHR11669:SF8">
    <property type="entry name" value="DNA POLYMERASE III SUBUNIT DELTA"/>
    <property type="match status" value="1"/>
</dbReference>
<dbReference type="GO" id="GO:0006261">
    <property type="term" value="P:DNA-templated DNA replication"/>
    <property type="evidence" value="ECO:0007669"/>
    <property type="project" value="TreeGrafter"/>
</dbReference>
<protein>
    <recommendedName>
        <fullName evidence="3">DNA-directed DNA polymerase</fullName>
    </recommendedName>
</protein>
<dbReference type="Gene3D" id="3.40.50.300">
    <property type="entry name" value="P-loop containing nucleotide triphosphate hydrolases"/>
    <property type="match status" value="1"/>
</dbReference>
<dbReference type="RefSeq" id="WP_171162278.1">
    <property type="nucleotide sequence ID" value="NZ_CP053073.1"/>
</dbReference>
<name>A0A6M4H742_9PROT</name>
<dbReference type="PANTHER" id="PTHR11669">
    <property type="entry name" value="REPLICATION FACTOR C / DNA POLYMERASE III GAMMA-TAU SUBUNIT"/>
    <property type="match status" value="1"/>
</dbReference>
<accession>A0A6M4H742</accession>
<dbReference type="KEGG" id="upl:DSM104440_02019"/>
<dbReference type="GO" id="GO:0009360">
    <property type="term" value="C:DNA polymerase III complex"/>
    <property type="evidence" value="ECO:0007669"/>
    <property type="project" value="TreeGrafter"/>
</dbReference>
<dbReference type="GO" id="GO:0003887">
    <property type="term" value="F:DNA-directed DNA polymerase activity"/>
    <property type="evidence" value="ECO:0007669"/>
    <property type="project" value="InterPro"/>
</dbReference>
<dbReference type="InParanoid" id="A0A6M4H742"/>
<evidence type="ECO:0008006" key="3">
    <source>
        <dbReference type="Google" id="ProtNLM"/>
    </source>
</evidence>